<dbReference type="GO" id="GO:0016020">
    <property type="term" value="C:membrane"/>
    <property type="evidence" value="ECO:0007669"/>
    <property type="project" value="InterPro"/>
</dbReference>
<dbReference type="GO" id="GO:0032259">
    <property type="term" value="P:methylation"/>
    <property type="evidence" value="ECO:0007669"/>
    <property type="project" value="UniProtKB-KW"/>
</dbReference>
<sequence length="183" mass="18004">MCAQHPRVAHLCTDVSDTRDAISGSVSVGAMSTFALVPLLYLAAVSAPLAVTDARTHRLPNTVVVPGLVLLSWALAGVGMRDPPAVLGPLAAAGAAVVVFGVGWAWGGVGMGDVKLGLLLTGVAAVTDARILPAAAAATAVLAGAAVGARALAGEQLAGLRIPLGPPLLGGFWFGALAAFVAS</sequence>
<dbReference type="Proteomes" id="UP000198891">
    <property type="component" value="Unassembled WGS sequence"/>
</dbReference>
<feature type="transmembrane region" description="Helical" evidence="1">
    <location>
        <begin position="131"/>
        <end position="152"/>
    </location>
</feature>
<dbReference type="InterPro" id="IPR000045">
    <property type="entry name" value="Prepilin_IV_endopep_pep"/>
</dbReference>
<feature type="domain" description="Prepilin type IV endopeptidase peptidase" evidence="2">
    <location>
        <begin position="42"/>
        <end position="145"/>
    </location>
</feature>
<keyword evidence="3" id="KW-0808">Transferase</keyword>
<keyword evidence="4" id="KW-1185">Reference proteome</keyword>
<protein>
    <submittedName>
        <fullName evidence="3">Leader peptidase (Prepilin peptidase) / N-methyltransferase</fullName>
    </submittedName>
</protein>
<dbReference type="Pfam" id="PF01478">
    <property type="entry name" value="Peptidase_A24"/>
    <property type="match status" value="1"/>
</dbReference>
<dbReference type="EMBL" id="FNPZ01000003">
    <property type="protein sequence ID" value="SDZ35726.1"/>
    <property type="molecule type" value="Genomic_DNA"/>
</dbReference>
<dbReference type="GO" id="GO:0004190">
    <property type="term" value="F:aspartic-type endopeptidase activity"/>
    <property type="evidence" value="ECO:0007669"/>
    <property type="project" value="InterPro"/>
</dbReference>
<feature type="transmembrane region" description="Helical" evidence="1">
    <location>
        <begin position="164"/>
        <end position="182"/>
    </location>
</feature>
<gene>
    <name evidence="3" type="ORF">SAMN05216554_3493</name>
</gene>
<keyword evidence="3" id="KW-0489">Methyltransferase</keyword>
<evidence type="ECO:0000313" key="3">
    <source>
        <dbReference type="EMBL" id="SDZ35726.1"/>
    </source>
</evidence>
<dbReference type="GO" id="GO:0008168">
    <property type="term" value="F:methyltransferase activity"/>
    <property type="evidence" value="ECO:0007669"/>
    <property type="project" value="UniProtKB-KW"/>
</dbReference>
<feature type="transmembrane region" description="Helical" evidence="1">
    <location>
        <begin position="28"/>
        <end position="51"/>
    </location>
</feature>
<feature type="transmembrane region" description="Helical" evidence="1">
    <location>
        <begin position="86"/>
        <end position="110"/>
    </location>
</feature>
<evidence type="ECO:0000256" key="1">
    <source>
        <dbReference type="SAM" id="Phobius"/>
    </source>
</evidence>
<keyword evidence="1" id="KW-1133">Transmembrane helix</keyword>
<organism evidence="3 4">
    <name type="scientific">Herbiconiux ginsengi</name>
    <dbReference type="NCBI Taxonomy" id="381665"/>
    <lineage>
        <taxon>Bacteria</taxon>
        <taxon>Bacillati</taxon>
        <taxon>Actinomycetota</taxon>
        <taxon>Actinomycetes</taxon>
        <taxon>Micrococcales</taxon>
        <taxon>Microbacteriaceae</taxon>
        <taxon>Herbiconiux</taxon>
    </lineage>
</organism>
<accession>A0A1H3SCG4</accession>
<keyword evidence="1" id="KW-0812">Transmembrane</keyword>
<dbReference type="Gene3D" id="1.20.120.1220">
    <property type="match status" value="1"/>
</dbReference>
<dbReference type="AlphaFoldDB" id="A0A1H3SCG4"/>
<keyword evidence="1" id="KW-0472">Membrane</keyword>
<evidence type="ECO:0000259" key="2">
    <source>
        <dbReference type="Pfam" id="PF01478"/>
    </source>
</evidence>
<reference evidence="3 4" key="1">
    <citation type="submission" date="2016-10" db="EMBL/GenBank/DDBJ databases">
        <authorList>
            <person name="de Groot N.N."/>
        </authorList>
    </citation>
    <scope>NUCLEOTIDE SEQUENCE [LARGE SCALE GENOMIC DNA]</scope>
    <source>
        <strain evidence="3 4">CGMCC 4.3491</strain>
    </source>
</reference>
<name>A0A1H3SCG4_9MICO</name>
<proteinExistence type="predicted"/>
<feature type="transmembrane region" description="Helical" evidence="1">
    <location>
        <begin position="63"/>
        <end position="80"/>
    </location>
</feature>
<evidence type="ECO:0000313" key="4">
    <source>
        <dbReference type="Proteomes" id="UP000198891"/>
    </source>
</evidence>